<dbReference type="GO" id="GO:0005351">
    <property type="term" value="F:carbohydrate:proton symporter activity"/>
    <property type="evidence" value="ECO:0007669"/>
    <property type="project" value="TreeGrafter"/>
</dbReference>
<dbReference type="PROSITE" id="PS00217">
    <property type="entry name" value="SUGAR_TRANSPORT_2"/>
    <property type="match status" value="1"/>
</dbReference>
<proteinExistence type="inferred from homology"/>
<comment type="caution">
    <text evidence="12">The sequence shown here is derived from an EMBL/GenBank/DDBJ whole genome shotgun (WGS) entry which is preliminary data.</text>
</comment>
<dbReference type="GeneID" id="39592763"/>
<dbReference type="InterPro" id="IPR036259">
    <property type="entry name" value="MFS_trans_sf"/>
</dbReference>
<dbReference type="OrthoDB" id="4142200at2759"/>
<dbReference type="PANTHER" id="PTHR48022:SF37">
    <property type="entry name" value="MAJOR FACILITATOR SUPERFAMILY (MFS) PROFILE DOMAIN-CONTAINING PROTEIN-RELATED"/>
    <property type="match status" value="1"/>
</dbReference>
<dbReference type="Pfam" id="PF00083">
    <property type="entry name" value="Sugar_tr"/>
    <property type="match status" value="1"/>
</dbReference>
<evidence type="ECO:0000256" key="1">
    <source>
        <dbReference type="ARBA" id="ARBA00004141"/>
    </source>
</evidence>
<evidence type="ECO:0000256" key="8">
    <source>
        <dbReference type="RuleBase" id="RU003346"/>
    </source>
</evidence>
<keyword evidence="13" id="KW-1185">Reference proteome</keyword>
<dbReference type="Gene3D" id="1.20.1250.20">
    <property type="entry name" value="MFS general substrate transporter like domains"/>
    <property type="match status" value="1"/>
</dbReference>
<dbReference type="FunFam" id="1.20.1250.20:FF:000090">
    <property type="entry name" value="MFS sugar transporter, putative"/>
    <property type="match status" value="1"/>
</dbReference>
<dbReference type="InterPro" id="IPR050360">
    <property type="entry name" value="MFS_Sugar_Transporters"/>
</dbReference>
<dbReference type="InterPro" id="IPR005829">
    <property type="entry name" value="Sugar_transporter_CS"/>
</dbReference>
<dbReference type="InterPro" id="IPR005828">
    <property type="entry name" value="MFS_sugar_transport-like"/>
</dbReference>
<dbReference type="PANTHER" id="PTHR48022">
    <property type="entry name" value="PLASTIDIC GLUCOSE TRANSPORTER 4"/>
    <property type="match status" value="1"/>
</dbReference>
<feature type="transmembrane region" description="Helical" evidence="10">
    <location>
        <begin position="324"/>
        <end position="348"/>
    </location>
</feature>
<comment type="catalytic activity">
    <reaction evidence="7">
        <text>myo-inositol(out) + H(+)(out) = myo-inositol(in) + H(+)(in)</text>
        <dbReference type="Rhea" id="RHEA:60364"/>
        <dbReference type="ChEBI" id="CHEBI:15378"/>
        <dbReference type="ChEBI" id="CHEBI:17268"/>
    </reaction>
</comment>
<evidence type="ECO:0000256" key="4">
    <source>
        <dbReference type="ARBA" id="ARBA00022692"/>
    </source>
</evidence>
<feature type="transmembrane region" description="Helical" evidence="10">
    <location>
        <begin position="134"/>
        <end position="155"/>
    </location>
</feature>
<gene>
    <name evidence="12" type="ORF">EHS24_008220</name>
</gene>
<dbReference type="InterPro" id="IPR003663">
    <property type="entry name" value="Sugar/inositol_transpt"/>
</dbReference>
<feature type="transmembrane region" description="Helical" evidence="10">
    <location>
        <begin position="357"/>
        <end position="375"/>
    </location>
</feature>
<feature type="transmembrane region" description="Helical" evidence="10">
    <location>
        <begin position="387"/>
        <end position="413"/>
    </location>
</feature>
<dbReference type="PRINTS" id="PR00171">
    <property type="entry name" value="SUGRTRNSPORT"/>
</dbReference>
<organism evidence="12 13">
    <name type="scientific">Apiotrichum porosum</name>
    <dbReference type="NCBI Taxonomy" id="105984"/>
    <lineage>
        <taxon>Eukaryota</taxon>
        <taxon>Fungi</taxon>
        <taxon>Dikarya</taxon>
        <taxon>Basidiomycota</taxon>
        <taxon>Agaricomycotina</taxon>
        <taxon>Tremellomycetes</taxon>
        <taxon>Trichosporonales</taxon>
        <taxon>Trichosporonaceae</taxon>
        <taxon>Apiotrichum</taxon>
    </lineage>
</organism>
<dbReference type="GO" id="GO:0016020">
    <property type="term" value="C:membrane"/>
    <property type="evidence" value="ECO:0007669"/>
    <property type="project" value="UniProtKB-SubCell"/>
</dbReference>
<dbReference type="Proteomes" id="UP000279236">
    <property type="component" value="Unassembled WGS sequence"/>
</dbReference>
<dbReference type="InterPro" id="IPR020846">
    <property type="entry name" value="MFS_dom"/>
</dbReference>
<comment type="similarity">
    <text evidence="2 8">Belongs to the major facilitator superfamily. Sugar transporter (TC 2.A.1.1) family.</text>
</comment>
<feature type="transmembrane region" description="Helical" evidence="10">
    <location>
        <begin position="175"/>
        <end position="195"/>
    </location>
</feature>
<comment type="subcellular location">
    <subcellularLocation>
        <location evidence="1">Membrane</location>
        <topology evidence="1">Multi-pass membrane protein</topology>
    </subcellularLocation>
</comment>
<dbReference type="EMBL" id="RSCE01000006">
    <property type="protein sequence ID" value="RSH82016.1"/>
    <property type="molecule type" value="Genomic_DNA"/>
</dbReference>
<reference evidence="12 13" key="1">
    <citation type="submission" date="2018-11" db="EMBL/GenBank/DDBJ databases">
        <title>Genome sequence of Apiotrichum porosum DSM 27194.</title>
        <authorList>
            <person name="Aliyu H."/>
            <person name="Gorte O."/>
            <person name="Ochsenreither K."/>
        </authorList>
    </citation>
    <scope>NUCLEOTIDE SEQUENCE [LARGE SCALE GENOMIC DNA]</scope>
    <source>
        <strain evidence="12 13">DSM 27194</strain>
    </source>
</reference>
<evidence type="ECO:0000313" key="13">
    <source>
        <dbReference type="Proteomes" id="UP000279236"/>
    </source>
</evidence>
<evidence type="ECO:0000256" key="6">
    <source>
        <dbReference type="ARBA" id="ARBA00023136"/>
    </source>
</evidence>
<feature type="region of interest" description="Disordered" evidence="9">
    <location>
        <begin position="522"/>
        <end position="548"/>
    </location>
</feature>
<keyword evidence="4 10" id="KW-0812">Transmembrane</keyword>
<feature type="transmembrane region" description="Helical" evidence="10">
    <location>
        <begin position="425"/>
        <end position="443"/>
    </location>
</feature>
<keyword evidence="5 10" id="KW-1133">Transmembrane helix</keyword>
<feature type="domain" description="Major facilitator superfamily (MFS) profile" evidence="11">
    <location>
        <begin position="36"/>
        <end position="478"/>
    </location>
</feature>
<dbReference type="RefSeq" id="XP_028476471.1">
    <property type="nucleotide sequence ID" value="XM_028623538.1"/>
</dbReference>
<evidence type="ECO:0000256" key="7">
    <source>
        <dbReference type="ARBA" id="ARBA00049119"/>
    </source>
</evidence>
<dbReference type="NCBIfam" id="TIGR00879">
    <property type="entry name" value="SP"/>
    <property type="match status" value="1"/>
</dbReference>
<feature type="transmembrane region" description="Helical" evidence="10">
    <location>
        <begin position="201"/>
        <end position="222"/>
    </location>
</feature>
<sequence>MPLSPKAYTLLCGCFAATIHSPIRTLSNATRPLAMSHNEGQLGSALYGYDLGVIASVIVSPDFLRVTGLEGTDTKTENYIGFITSSMLLGAFCGSIPASMLADKFSRRIGITVYAVVFILGGTLQTAAPNKEMMMAGRFIAGFSIGGMCLLVPLYQSEISLPRFRGRLTTLQQFFLGWGAFLAGWIAYGCTRNQYGKPMQWRLPLAFQMVPAIPLLFVVLVLPESPRWLMIRGREEEALQVLAQLHARGDIHDPLVQGEFYEMKHKVEGEAAVAASWGEIFKKPENLRKVMLGIILQFSVQMTGVSFLQYYGPTIYGKVGYSTVTTLLLGAANSILGLITQFTVCAWIDKLGRRRPLIIANILSGSFFIGVMIISKKFSDNQGTATMARAFVAICWLWNMSFSPIGSLSWAYPVEIMNTAIRAKAVAITSMACWISNFMIGQVSPTAFSKLGWKYFILFVVCGFTNSFTMWALFPETKGRTLEEMDEYFRTTHWFVPLAKVEDVQAGEREAQLVEGKYPGMGDAIPASRKEDVANEKANGSIEENESI</sequence>
<evidence type="ECO:0000313" key="12">
    <source>
        <dbReference type="EMBL" id="RSH82016.1"/>
    </source>
</evidence>
<accession>A0A427XT08</accession>
<evidence type="ECO:0000256" key="2">
    <source>
        <dbReference type="ARBA" id="ARBA00010992"/>
    </source>
</evidence>
<keyword evidence="6 10" id="KW-0472">Membrane</keyword>
<dbReference type="AlphaFoldDB" id="A0A427XT08"/>
<feature type="transmembrane region" description="Helical" evidence="10">
    <location>
        <begin position="79"/>
        <end position="102"/>
    </location>
</feature>
<dbReference type="SUPFAM" id="SSF103473">
    <property type="entry name" value="MFS general substrate transporter"/>
    <property type="match status" value="1"/>
</dbReference>
<dbReference type="STRING" id="105984.A0A427XT08"/>
<evidence type="ECO:0000259" key="11">
    <source>
        <dbReference type="PROSITE" id="PS50850"/>
    </source>
</evidence>
<name>A0A427XT08_9TREE</name>
<evidence type="ECO:0000256" key="9">
    <source>
        <dbReference type="SAM" id="MobiDB-lite"/>
    </source>
</evidence>
<evidence type="ECO:0000256" key="10">
    <source>
        <dbReference type="SAM" id="Phobius"/>
    </source>
</evidence>
<evidence type="ECO:0000256" key="5">
    <source>
        <dbReference type="ARBA" id="ARBA00022989"/>
    </source>
</evidence>
<feature type="transmembrane region" description="Helical" evidence="10">
    <location>
        <begin position="290"/>
        <end position="312"/>
    </location>
</feature>
<keyword evidence="3 8" id="KW-0813">Transport</keyword>
<feature type="transmembrane region" description="Helical" evidence="10">
    <location>
        <begin position="455"/>
        <end position="474"/>
    </location>
</feature>
<dbReference type="PROSITE" id="PS50850">
    <property type="entry name" value="MFS"/>
    <property type="match status" value="1"/>
</dbReference>
<evidence type="ECO:0000256" key="3">
    <source>
        <dbReference type="ARBA" id="ARBA00022448"/>
    </source>
</evidence>
<feature type="transmembrane region" description="Helical" evidence="10">
    <location>
        <begin position="109"/>
        <end position="128"/>
    </location>
</feature>
<protein>
    <recommendedName>
        <fullName evidence="11">Major facilitator superfamily (MFS) profile domain-containing protein</fullName>
    </recommendedName>
</protein>